<accession>A0A4Y7SCA4</accession>
<name>A0A4Y7SCA4_COPMI</name>
<comment type="subcellular location">
    <subcellularLocation>
        <location evidence="1">Membrane</location>
        <topology evidence="1">Multi-pass membrane protein</topology>
    </subcellularLocation>
</comment>
<dbReference type="CDD" id="cd17323">
    <property type="entry name" value="MFS_Tpo1_MDR_like"/>
    <property type="match status" value="1"/>
</dbReference>
<evidence type="ECO:0000256" key="2">
    <source>
        <dbReference type="ARBA" id="ARBA00022692"/>
    </source>
</evidence>
<dbReference type="GO" id="GO:0005886">
    <property type="term" value="C:plasma membrane"/>
    <property type="evidence" value="ECO:0007669"/>
    <property type="project" value="TreeGrafter"/>
</dbReference>
<dbReference type="SUPFAM" id="SSF103473">
    <property type="entry name" value="MFS general substrate transporter"/>
    <property type="match status" value="1"/>
</dbReference>
<comment type="caution">
    <text evidence="7">The sequence shown here is derived from an EMBL/GenBank/DDBJ whole genome shotgun (WGS) entry which is preliminary data.</text>
</comment>
<feature type="transmembrane region" description="Helical" evidence="5">
    <location>
        <begin position="524"/>
        <end position="546"/>
    </location>
</feature>
<evidence type="ECO:0000313" key="8">
    <source>
        <dbReference type="Proteomes" id="UP000298030"/>
    </source>
</evidence>
<evidence type="ECO:0000256" key="4">
    <source>
        <dbReference type="ARBA" id="ARBA00023136"/>
    </source>
</evidence>
<evidence type="ECO:0000313" key="7">
    <source>
        <dbReference type="EMBL" id="TEB19305.1"/>
    </source>
</evidence>
<reference evidence="7 8" key="1">
    <citation type="journal article" date="2019" name="Nat. Ecol. Evol.">
        <title>Megaphylogeny resolves global patterns of mushroom evolution.</title>
        <authorList>
            <person name="Varga T."/>
            <person name="Krizsan K."/>
            <person name="Foldi C."/>
            <person name="Dima B."/>
            <person name="Sanchez-Garcia M."/>
            <person name="Sanchez-Ramirez S."/>
            <person name="Szollosi G.J."/>
            <person name="Szarkandi J.G."/>
            <person name="Papp V."/>
            <person name="Albert L."/>
            <person name="Andreopoulos W."/>
            <person name="Angelini C."/>
            <person name="Antonin V."/>
            <person name="Barry K.W."/>
            <person name="Bougher N.L."/>
            <person name="Buchanan P."/>
            <person name="Buyck B."/>
            <person name="Bense V."/>
            <person name="Catcheside P."/>
            <person name="Chovatia M."/>
            <person name="Cooper J."/>
            <person name="Damon W."/>
            <person name="Desjardin D."/>
            <person name="Finy P."/>
            <person name="Geml J."/>
            <person name="Haridas S."/>
            <person name="Hughes K."/>
            <person name="Justo A."/>
            <person name="Karasinski D."/>
            <person name="Kautmanova I."/>
            <person name="Kiss B."/>
            <person name="Kocsube S."/>
            <person name="Kotiranta H."/>
            <person name="LaButti K.M."/>
            <person name="Lechner B.E."/>
            <person name="Liimatainen K."/>
            <person name="Lipzen A."/>
            <person name="Lukacs Z."/>
            <person name="Mihaltcheva S."/>
            <person name="Morgado L.N."/>
            <person name="Niskanen T."/>
            <person name="Noordeloos M.E."/>
            <person name="Ohm R.A."/>
            <person name="Ortiz-Santana B."/>
            <person name="Ovrebo C."/>
            <person name="Racz N."/>
            <person name="Riley R."/>
            <person name="Savchenko A."/>
            <person name="Shiryaev A."/>
            <person name="Soop K."/>
            <person name="Spirin V."/>
            <person name="Szebenyi C."/>
            <person name="Tomsovsky M."/>
            <person name="Tulloss R.E."/>
            <person name="Uehling J."/>
            <person name="Grigoriev I.V."/>
            <person name="Vagvolgyi C."/>
            <person name="Papp T."/>
            <person name="Martin F.M."/>
            <person name="Miettinen O."/>
            <person name="Hibbett D.S."/>
            <person name="Nagy L.G."/>
        </authorList>
    </citation>
    <scope>NUCLEOTIDE SEQUENCE [LARGE SCALE GENOMIC DNA]</scope>
    <source>
        <strain evidence="7 8">FP101781</strain>
    </source>
</reference>
<feature type="transmembrane region" description="Helical" evidence="5">
    <location>
        <begin position="123"/>
        <end position="143"/>
    </location>
</feature>
<feature type="transmembrane region" description="Helical" evidence="5">
    <location>
        <begin position="163"/>
        <end position="183"/>
    </location>
</feature>
<dbReference type="Pfam" id="PF07690">
    <property type="entry name" value="MFS_1"/>
    <property type="match status" value="1"/>
</dbReference>
<evidence type="ECO:0000256" key="5">
    <source>
        <dbReference type="SAM" id="Phobius"/>
    </source>
</evidence>
<keyword evidence="3 5" id="KW-1133">Transmembrane helix</keyword>
<dbReference type="GO" id="GO:0022857">
    <property type="term" value="F:transmembrane transporter activity"/>
    <property type="evidence" value="ECO:0007669"/>
    <property type="project" value="InterPro"/>
</dbReference>
<dbReference type="PANTHER" id="PTHR23502">
    <property type="entry name" value="MAJOR FACILITATOR SUPERFAMILY"/>
    <property type="match status" value="1"/>
</dbReference>
<dbReference type="AlphaFoldDB" id="A0A4Y7SCA4"/>
<evidence type="ECO:0000256" key="1">
    <source>
        <dbReference type="ARBA" id="ARBA00004141"/>
    </source>
</evidence>
<keyword evidence="8" id="KW-1185">Reference proteome</keyword>
<dbReference type="EMBL" id="QPFP01000198">
    <property type="protein sequence ID" value="TEB19305.1"/>
    <property type="molecule type" value="Genomic_DNA"/>
</dbReference>
<keyword evidence="2 5" id="KW-0812">Transmembrane</keyword>
<dbReference type="InterPro" id="IPR011701">
    <property type="entry name" value="MFS"/>
</dbReference>
<dbReference type="PANTHER" id="PTHR23502:SF48">
    <property type="entry name" value="MULTIDRUG TRANSPORTER, PUTATIVE (AFU_ORTHOLOGUE AFUA_5G02700)-RELATED"/>
    <property type="match status" value="1"/>
</dbReference>
<gene>
    <name evidence="7" type="ORF">FA13DRAFT_1744557</name>
</gene>
<feature type="transmembrane region" description="Helical" evidence="5">
    <location>
        <begin position="248"/>
        <end position="267"/>
    </location>
</feature>
<feature type="transmembrane region" description="Helical" evidence="5">
    <location>
        <begin position="354"/>
        <end position="378"/>
    </location>
</feature>
<dbReference type="STRING" id="71717.A0A4Y7SCA4"/>
<dbReference type="Proteomes" id="UP000298030">
    <property type="component" value="Unassembled WGS sequence"/>
</dbReference>
<dbReference type="FunFam" id="1.20.1250.20:FF:000011">
    <property type="entry name" value="MFS multidrug transporter, putative"/>
    <property type="match status" value="1"/>
</dbReference>
<evidence type="ECO:0000256" key="3">
    <source>
        <dbReference type="ARBA" id="ARBA00022989"/>
    </source>
</evidence>
<keyword evidence="4 5" id="KW-0472">Membrane</keyword>
<feature type="transmembrane region" description="Helical" evidence="5">
    <location>
        <begin position="390"/>
        <end position="409"/>
    </location>
</feature>
<sequence>MTSEPIEAALFTRPPALTLEQEEEYRTLDREGPLILNEDSTTTVGVAARRASLHLTRTGTGTGTLHRVSTRGTTQFAAKAEKAGTQVTVGQLAEIHTKEGYKIVSFTPGTGEDPREWSNGKKWFVTIATSLLCLAVALGSSIITGDMHGPVEEFGSTQEIGNLSVTCFVIGFGIGPLFLAPLSEIFGRSLVYQVSIFVFFIFTLPACLAKNMATLIVSRQIAGIAASAPVTNVGGSIADVWDVKDRGGPMALFSGTLFIGPCLGPMVGGWIGERAGWRWIYWVLFIFVGVCFIFTLSIPESLAPVLLARKAKKLRKETGDESHVTVQELEKLPFSEVLKIALLRPLIMLFTEPIVIFMSIYLSFVYSLLYLMFFAFPIAFVEIRGWGDGITGIAFISIMLGIFSAGLFVPMNERAYAKATQHGAYPEARLYPMMFGAFMMPAALLMFAFTGAYPWVHWMGVCISAYFFGFAMILLYVSANSYIIDSYSSFAATAMAAKTLMRSEIGAMVPLFVNQMFHHMGFQYAGLLLALVALAIAPMPFVFYRYGEKIRAHSKRATQEKRPRVGVVSEKV</sequence>
<dbReference type="PROSITE" id="PS50850">
    <property type="entry name" value="MFS"/>
    <property type="match status" value="1"/>
</dbReference>
<dbReference type="InterPro" id="IPR020846">
    <property type="entry name" value="MFS_dom"/>
</dbReference>
<dbReference type="InterPro" id="IPR036259">
    <property type="entry name" value="MFS_trans_sf"/>
</dbReference>
<proteinExistence type="predicted"/>
<feature type="domain" description="Major facilitator superfamily (MFS) profile" evidence="6">
    <location>
        <begin position="125"/>
        <end position="550"/>
    </location>
</feature>
<feature type="transmembrane region" description="Helical" evidence="5">
    <location>
        <begin position="455"/>
        <end position="477"/>
    </location>
</feature>
<organism evidence="7 8">
    <name type="scientific">Coprinellus micaceus</name>
    <name type="common">Glistening ink-cap mushroom</name>
    <name type="synonym">Coprinus micaceus</name>
    <dbReference type="NCBI Taxonomy" id="71717"/>
    <lineage>
        <taxon>Eukaryota</taxon>
        <taxon>Fungi</taxon>
        <taxon>Dikarya</taxon>
        <taxon>Basidiomycota</taxon>
        <taxon>Agaricomycotina</taxon>
        <taxon>Agaricomycetes</taxon>
        <taxon>Agaricomycetidae</taxon>
        <taxon>Agaricales</taxon>
        <taxon>Agaricineae</taxon>
        <taxon>Psathyrellaceae</taxon>
        <taxon>Coprinellus</taxon>
    </lineage>
</organism>
<dbReference type="Gene3D" id="1.20.1250.20">
    <property type="entry name" value="MFS general substrate transporter like domains"/>
    <property type="match status" value="1"/>
</dbReference>
<evidence type="ECO:0000259" key="6">
    <source>
        <dbReference type="PROSITE" id="PS50850"/>
    </source>
</evidence>
<dbReference type="OrthoDB" id="6770063at2759"/>
<feature type="transmembrane region" description="Helical" evidence="5">
    <location>
        <begin position="279"/>
        <end position="307"/>
    </location>
</feature>
<feature type="transmembrane region" description="Helical" evidence="5">
    <location>
        <begin position="430"/>
        <end position="449"/>
    </location>
</feature>
<protein>
    <submittedName>
        <fullName evidence="7">Spermine transporter</fullName>
    </submittedName>
</protein>
<feature type="transmembrane region" description="Helical" evidence="5">
    <location>
        <begin position="190"/>
        <end position="209"/>
    </location>
</feature>